<evidence type="ECO:0000313" key="7">
    <source>
        <dbReference type="Proteomes" id="UP000325161"/>
    </source>
</evidence>
<feature type="chain" id="PRO_5022898235" evidence="3">
    <location>
        <begin position="22"/>
        <end position="652"/>
    </location>
</feature>
<feature type="domain" description="DUF2207" evidence="4">
    <location>
        <begin position="24"/>
        <end position="214"/>
    </location>
</feature>
<keyword evidence="7" id="KW-1185">Reference proteome</keyword>
<feature type="transmembrane region" description="Helical" evidence="2">
    <location>
        <begin position="446"/>
        <end position="468"/>
    </location>
</feature>
<dbReference type="KEGG" id="pacr:FXN63_19670"/>
<evidence type="ECO:0000256" key="2">
    <source>
        <dbReference type="SAM" id="Phobius"/>
    </source>
</evidence>
<feature type="domain" description="Predicted membrane protein YciQ-like C-terminal" evidence="5">
    <location>
        <begin position="270"/>
        <end position="558"/>
    </location>
</feature>
<evidence type="ECO:0000313" key="6">
    <source>
        <dbReference type="EMBL" id="QEI07806.1"/>
    </source>
</evidence>
<dbReference type="RefSeq" id="WP_148816853.1">
    <property type="nucleotide sequence ID" value="NZ_CP043046.1"/>
</dbReference>
<keyword evidence="3" id="KW-0732">Signal</keyword>
<dbReference type="Pfam" id="PF09972">
    <property type="entry name" value="DUF2207"/>
    <property type="match status" value="1"/>
</dbReference>
<gene>
    <name evidence="6" type="ORF">FXN63_19670</name>
</gene>
<dbReference type="OrthoDB" id="9767603at2"/>
<keyword evidence="2" id="KW-1133">Transmembrane helix</keyword>
<feature type="transmembrane region" description="Helical" evidence="2">
    <location>
        <begin position="474"/>
        <end position="496"/>
    </location>
</feature>
<feature type="signal peptide" evidence="3">
    <location>
        <begin position="1"/>
        <end position="21"/>
    </location>
</feature>
<dbReference type="Proteomes" id="UP000325161">
    <property type="component" value="Chromosome"/>
</dbReference>
<keyword evidence="2" id="KW-0812">Transmembrane</keyword>
<keyword evidence="2" id="KW-0472">Membrane</keyword>
<protein>
    <submittedName>
        <fullName evidence="6">DUF2207 domain-containing protein</fullName>
    </submittedName>
</protein>
<dbReference type="InterPro" id="IPR048389">
    <property type="entry name" value="YciQ-like_C"/>
</dbReference>
<feature type="transmembrane region" description="Helical" evidence="2">
    <location>
        <begin position="386"/>
        <end position="407"/>
    </location>
</feature>
<accession>A0A5C0B1G0</accession>
<evidence type="ECO:0000256" key="1">
    <source>
        <dbReference type="SAM" id="MobiDB-lite"/>
    </source>
</evidence>
<evidence type="ECO:0000259" key="5">
    <source>
        <dbReference type="Pfam" id="PF20990"/>
    </source>
</evidence>
<organism evidence="6 7">
    <name type="scientific">Pigmentiphaga aceris</name>
    <dbReference type="NCBI Taxonomy" id="1940612"/>
    <lineage>
        <taxon>Bacteria</taxon>
        <taxon>Pseudomonadati</taxon>
        <taxon>Pseudomonadota</taxon>
        <taxon>Betaproteobacteria</taxon>
        <taxon>Burkholderiales</taxon>
        <taxon>Alcaligenaceae</taxon>
        <taxon>Pigmentiphaga</taxon>
    </lineage>
</organism>
<sequence>MMRKCLAVLLLAVSLIGVARADERILDYFSDVKVEQNGDLLVTETIRVFAEGRSIKRGILRDFPTTYQNRNGTTTRVGFDVLGVKRDGSIEQYAEKSISNGVRIQIGSADTTLNRGEHTYEIRYRTTRQIGFFENFDELYWNATGSSWTFPIDRARARITLPSPVDIIQQASYTGPQGSTANNARVTNKAPGTISFETTRPLAAEEGLTVAAGWAKGLIAPPSQAQTALLFMQDNLTTIVSVGGFVLLALYYLNAARKTRRRSTPMVVPLYEAPDGLTASAVRYISRQAYDQRTFVVGVLELISIRAMRMQSTERGVQFIRLHDRKHGFPMAQSLLGMLTKLFGKEEKFLREDVSAGSRFVDAEQALEKTLEKEYQDRLFAKNRSVANRGVLLWLLYTAVSIGAAWWHNPDNAGYVSFSLPFAIPAILAFTGLYGAMRRGNASWKVVLFTLFFVGPFLAGGLVTLLVFTRPTGIGALPALLPFILLPVVVRAYTFLRGYTEEGYRVMDQINGLKQYLTLAESPRLQALATPQEKLGVFEKCLPYAVALDVGKAWAAAFAGAFTGIAGIAAMDAMQQMYGGHDLLSGNPDRAVRDMSNDIAPRASDHDSSSSSTSSSGGSGGWSSSGGSSSSSGSSGGGSSGGGGGGGGGSGW</sequence>
<evidence type="ECO:0000256" key="3">
    <source>
        <dbReference type="SAM" id="SignalP"/>
    </source>
</evidence>
<reference evidence="6 7" key="1">
    <citation type="submission" date="2019-08" db="EMBL/GenBank/DDBJ databases">
        <title>Amphibian skin-associated Pigmentiphaga: genome sequence and occurrence across geography and hosts.</title>
        <authorList>
            <person name="Bletz M.C."/>
            <person name="Bunk B."/>
            <person name="Sproeer C."/>
            <person name="Biwer P."/>
            <person name="Reiter S."/>
            <person name="Rabemananjara F.C.E."/>
            <person name="Schulz S."/>
            <person name="Overmann J."/>
            <person name="Vences M."/>
        </authorList>
    </citation>
    <scope>NUCLEOTIDE SEQUENCE [LARGE SCALE GENOMIC DNA]</scope>
    <source>
        <strain evidence="6 7">Mada1488</strain>
    </source>
</reference>
<dbReference type="EMBL" id="CP043046">
    <property type="protein sequence ID" value="QEI07806.1"/>
    <property type="molecule type" value="Genomic_DNA"/>
</dbReference>
<dbReference type="Pfam" id="PF20990">
    <property type="entry name" value="DUF2207_C"/>
    <property type="match status" value="1"/>
</dbReference>
<proteinExistence type="predicted"/>
<evidence type="ECO:0000259" key="4">
    <source>
        <dbReference type="Pfam" id="PF09972"/>
    </source>
</evidence>
<dbReference type="InterPro" id="IPR018702">
    <property type="entry name" value="DUF2207"/>
</dbReference>
<feature type="region of interest" description="Disordered" evidence="1">
    <location>
        <begin position="599"/>
        <end position="652"/>
    </location>
</feature>
<dbReference type="AlphaFoldDB" id="A0A5C0B1G0"/>
<feature type="transmembrane region" description="Helical" evidence="2">
    <location>
        <begin position="413"/>
        <end position="434"/>
    </location>
</feature>
<feature type="compositionally biased region" description="Gly residues" evidence="1">
    <location>
        <begin position="634"/>
        <end position="652"/>
    </location>
</feature>
<feature type="transmembrane region" description="Helical" evidence="2">
    <location>
        <begin position="236"/>
        <end position="253"/>
    </location>
</feature>
<name>A0A5C0B1G0_9BURK</name>